<comment type="caution">
    <text evidence="2">The sequence shown here is derived from an EMBL/GenBank/DDBJ whole genome shotgun (WGS) entry which is preliminary data.</text>
</comment>
<dbReference type="Gene3D" id="3.10.129.10">
    <property type="entry name" value="Hotdog Thioesterase"/>
    <property type="match status" value="1"/>
</dbReference>
<name>A0ABQ0ARE2_9RHOB</name>
<dbReference type="SUPFAM" id="SSF54637">
    <property type="entry name" value="Thioesterase/thiol ester dehydrase-isomerase"/>
    <property type="match status" value="1"/>
</dbReference>
<protein>
    <submittedName>
        <fullName evidence="2">PaaI family thioesterase</fullName>
    </submittedName>
</protein>
<accession>A0ABQ0ARE2</accession>
<evidence type="ECO:0000313" key="3">
    <source>
        <dbReference type="Proteomes" id="UP001441944"/>
    </source>
</evidence>
<dbReference type="InterPro" id="IPR006683">
    <property type="entry name" value="Thioestr_dom"/>
</dbReference>
<dbReference type="Proteomes" id="UP001441944">
    <property type="component" value="Unassembled WGS sequence"/>
</dbReference>
<dbReference type="RefSeq" id="WP_353402306.1">
    <property type="nucleotide sequence ID" value="NZ_BAABWU010000022.1"/>
</dbReference>
<gene>
    <name evidence="2" type="ORF">NBRC116598_38700</name>
</gene>
<evidence type="ECO:0000259" key="1">
    <source>
        <dbReference type="Pfam" id="PF03061"/>
    </source>
</evidence>
<dbReference type="InterPro" id="IPR029069">
    <property type="entry name" value="HotDog_dom_sf"/>
</dbReference>
<organism evidence="2 3">
    <name type="scientific">Pseudophaeobacter arcticus</name>
    <dbReference type="NCBI Taxonomy" id="385492"/>
    <lineage>
        <taxon>Bacteria</taxon>
        <taxon>Pseudomonadati</taxon>
        <taxon>Pseudomonadota</taxon>
        <taxon>Alphaproteobacteria</taxon>
        <taxon>Rhodobacterales</taxon>
        <taxon>Paracoccaceae</taxon>
        <taxon>Pseudophaeobacter</taxon>
    </lineage>
</organism>
<feature type="domain" description="Thioesterase" evidence="1">
    <location>
        <begin position="51"/>
        <end position="125"/>
    </location>
</feature>
<evidence type="ECO:0000313" key="2">
    <source>
        <dbReference type="EMBL" id="GAA6198425.1"/>
    </source>
</evidence>
<dbReference type="EMBL" id="BAABWU010000022">
    <property type="protein sequence ID" value="GAA6198425.1"/>
    <property type="molecule type" value="Genomic_DNA"/>
</dbReference>
<proteinExistence type="predicted"/>
<reference evidence="2 3" key="1">
    <citation type="submission" date="2024-04" db="EMBL/GenBank/DDBJ databases">
        <title>Draft genome sequence of Pseudophaeobacter arcticus NBRC 116598.</title>
        <authorList>
            <person name="Miyakawa T."/>
            <person name="Kusuya Y."/>
            <person name="Miura T."/>
        </authorList>
    </citation>
    <scope>NUCLEOTIDE SEQUENCE [LARGE SCALE GENOMIC DNA]</scope>
    <source>
        <strain evidence="2 3">SU-CL00105</strain>
    </source>
</reference>
<dbReference type="CDD" id="cd03443">
    <property type="entry name" value="PaaI_thioesterase"/>
    <property type="match status" value="1"/>
</dbReference>
<keyword evidence="3" id="KW-1185">Reference proteome</keyword>
<dbReference type="Pfam" id="PF03061">
    <property type="entry name" value="4HBT"/>
    <property type="match status" value="1"/>
</dbReference>
<sequence length="142" mass="15707">MTTQDIATQEWREMKIDGFMTLIGPLLRTKDADQQYRYALQTNESHKNHLGIIHGGVLTSLLDQVIAITAWNAADRQPTVTVQMETRFLGVARAGDFLTLQPSIRQATRSLVFVDADITCDDRLVASASAVMKISKTSGETP</sequence>